<dbReference type="Proteomes" id="UP000237684">
    <property type="component" value="Unassembled WGS sequence"/>
</dbReference>
<reference evidence="4 5" key="1">
    <citation type="journal article" date="2018" name="Syst. Appl. Microbiol.">
        <title>Abditibacterium utsteinense sp. nov., the first cultivated member of candidate phylum FBP, isolated from ice-free Antarctic soil samples.</title>
        <authorList>
            <person name="Tahon G."/>
            <person name="Tytgat B."/>
            <person name="Lebbe L."/>
            <person name="Carlier A."/>
            <person name="Willems A."/>
        </authorList>
    </citation>
    <scope>NUCLEOTIDE SEQUENCE [LARGE SCALE GENOMIC DNA]</scope>
    <source>
        <strain evidence="4 5">LMG 29911</strain>
    </source>
</reference>
<proteinExistence type="predicted"/>
<keyword evidence="1" id="KW-0175">Coiled coil</keyword>
<dbReference type="AlphaFoldDB" id="A0A2S8SQY6"/>
<dbReference type="OrthoDB" id="2380672at2"/>
<dbReference type="RefSeq" id="WP_106380610.1">
    <property type="nucleotide sequence ID" value="NZ_NIGF01000014.1"/>
</dbReference>
<evidence type="ECO:0000313" key="4">
    <source>
        <dbReference type="EMBL" id="PQV63195.1"/>
    </source>
</evidence>
<evidence type="ECO:0000256" key="3">
    <source>
        <dbReference type="SAM" id="Phobius"/>
    </source>
</evidence>
<gene>
    <name evidence="4" type="ORF">B1R32_11420</name>
</gene>
<accession>A0A2S8SQY6</accession>
<protein>
    <submittedName>
        <fullName evidence="4">Uncharacterized protein</fullName>
    </submittedName>
</protein>
<keyword evidence="3" id="KW-0812">Transmembrane</keyword>
<feature type="compositionally biased region" description="Gly residues" evidence="2">
    <location>
        <begin position="541"/>
        <end position="551"/>
    </location>
</feature>
<feature type="region of interest" description="Disordered" evidence="2">
    <location>
        <begin position="1"/>
        <end position="20"/>
    </location>
</feature>
<keyword evidence="5" id="KW-1185">Reference proteome</keyword>
<evidence type="ECO:0000256" key="2">
    <source>
        <dbReference type="SAM" id="MobiDB-lite"/>
    </source>
</evidence>
<evidence type="ECO:0000313" key="5">
    <source>
        <dbReference type="Proteomes" id="UP000237684"/>
    </source>
</evidence>
<keyword evidence="3" id="KW-0472">Membrane</keyword>
<evidence type="ECO:0000256" key="1">
    <source>
        <dbReference type="SAM" id="Coils"/>
    </source>
</evidence>
<feature type="compositionally biased region" description="Basic and acidic residues" evidence="2">
    <location>
        <begin position="613"/>
        <end position="643"/>
    </location>
</feature>
<feature type="coiled-coil region" evidence="1">
    <location>
        <begin position="275"/>
        <end position="302"/>
    </location>
</feature>
<dbReference type="EMBL" id="NIGF01000014">
    <property type="protein sequence ID" value="PQV63195.1"/>
    <property type="molecule type" value="Genomic_DNA"/>
</dbReference>
<keyword evidence="3" id="KW-1133">Transmembrane helix</keyword>
<feature type="compositionally biased region" description="Polar residues" evidence="2">
    <location>
        <begin position="9"/>
        <end position="20"/>
    </location>
</feature>
<feature type="transmembrane region" description="Helical" evidence="3">
    <location>
        <begin position="46"/>
        <end position="67"/>
    </location>
</feature>
<name>A0A2S8SQY6_9BACT</name>
<feature type="transmembrane region" description="Helical" evidence="3">
    <location>
        <begin position="73"/>
        <end position="90"/>
    </location>
</feature>
<comment type="caution">
    <text evidence="4">The sequence shown here is derived from an EMBL/GenBank/DDBJ whole genome shotgun (WGS) entry which is preliminary data.</text>
</comment>
<feature type="compositionally biased region" description="Low complexity" evidence="2">
    <location>
        <begin position="388"/>
        <end position="477"/>
    </location>
</feature>
<dbReference type="InParanoid" id="A0A2S8SQY6"/>
<organism evidence="4 5">
    <name type="scientific">Abditibacterium utsteinense</name>
    <dbReference type="NCBI Taxonomy" id="1960156"/>
    <lineage>
        <taxon>Bacteria</taxon>
        <taxon>Pseudomonadati</taxon>
        <taxon>Abditibacteriota</taxon>
        <taxon>Abditibacteriia</taxon>
        <taxon>Abditibacteriales</taxon>
        <taxon>Abditibacteriaceae</taxon>
        <taxon>Abditibacterium</taxon>
    </lineage>
</organism>
<feature type="transmembrane region" description="Helical" evidence="3">
    <location>
        <begin position="197"/>
        <end position="217"/>
    </location>
</feature>
<sequence>MATADFPSSRPQSPPASDSNFAAGAALQSRLGVLSRRRNAQKMSRALTRAAIPGVALAAATVLLYKLHILADGPIWAPVAIIGFSLLWGLKNGFAQRAGSFAAACDADRALGLNDRLASALSFVAPAQIQRQILIAPQAGRISQLRSALFPKFALSTAPVAAPTNLVPALVDEAALRAQNLDPKRVYPLPFNRSAQVLALLSILFAGFVLMPDMPIFQSEAQKKQVAAMQAAGEKLIVVAKTVQKTAPPKAEAEKQLARQLEKLGQKMVRGRMTKRAALTEIGELKNQLEKAKQKNSAAQSGQLPQIAEALRDAPLQSSVGRKVQQQLGENKAEEAAKSLEKLADQLEKGEVSQAEKKKAAEDLQKTAQDLRSRGGEANKKAADQLEQAAKQLQSQGQQSPQNQQNDAGQKQQSGQKNPSQQGQNPQNQGQPKQNQSGPQGLNQQKQSPNQQGQQSQQNQSGGQQQGQKGQNQQQQGGQKGGGEQSGQGEQQSGQQGEQGAADALRDMASGLRQGGASGQSSQNLQDMLSKMREAENQTGSNGGQQFGQGKPGSTSLKAGSSECPPGADCRQGMKPGKDLISTDPHGLVKGGAGLGPRNNAQGVQKGGGVSNKKSERTGDKRRYEDVWSDRLPKTRAKIDRIKGKWGGSGEIEQMPTKGEGKGGQVKTPYYEVYESYKRDAEEAVGRENVPPAYKQPVKDYFESIKP</sequence>
<feature type="compositionally biased region" description="Basic and acidic residues" evidence="2">
    <location>
        <begin position="348"/>
        <end position="384"/>
    </location>
</feature>
<feature type="compositionally biased region" description="Low complexity" evidence="2">
    <location>
        <begin position="487"/>
        <end position="500"/>
    </location>
</feature>
<feature type="region of interest" description="Disordered" evidence="2">
    <location>
        <begin position="348"/>
        <end position="666"/>
    </location>
</feature>